<dbReference type="InterPro" id="IPR036271">
    <property type="entry name" value="Tet_transcr_reg_TetR-rel_C_sf"/>
</dbReference>
<keyword evidence="2 4" id="KW-0238">DNA-binding</keyword>
<dbReference type="Gene3D" id="1.10.357.10">
    <property type="entry name" value="Tetracycline Repressor, domain 2"/>
    <property type="match status" value="1"/>
</dbReference>
<evidence type="ECO:0000313" key="7">
    <source>
        <dbReference type="Proteomes" id="UP000006640"/>
    </source>
</evidence>
<dbReference type="GO" id="GO:0003700">
    <property type="term" value="F:DNA-binding transcription factor activity"/>
    <property type="evidence" value="ECO:0007669"/>
    <property type="project" value="TreeGrafter"/>
</dbReference>
<evidence type="ECO:0000259" key="5">
    <source>
        <dbReference type="PROSITE" id="PS50977"/>
    </source>
</evidence>
<dbReference type="InterPro" id="IPR023772">
    <property type="entry name" value="DNA-bd_HTH_TetR-type_CS"/>
</dbReference>
<dbReference type="SUPFAM" id="SSF48498">
    <property type="entry name" value="Tetracyclin repressor-like, C-terminal domain"/>
    <property type="match status" value="1"/>
</dbReference>
<dbReference type="AlphaFoldDB" id="D6Y8S4"/>
<feature type="DNA-binding region" description="H-T-H motif" evidence="4">
    <location>
        <begin position="43"/>
        <end position="62"/>
    </location>
</feature>
<gene>
    <name evidence="6" type="ordered locus">Tbis_1252</name>
</gene>
<dbReference type="PANTHER" id="PTHR30055:SF148">
    <property type="entry name" value="TETR-FAMILY TRANSCRIPTIONAL REGULATOR"/>
    <property type="match status" value="1"/>
</dbReference>
<dbReference type="PANTHER" id="PTHR30055">
    <property type="entry name" value="HTH-TYPE TRANSCRIPTIONAL REGULATOR RUTR"/>
    <property type="match status" value="1"/>
</dbReference>
<dbReference type="Gene3D" id="1.10.10.60">
    <property type="entry name" value="Homeodomain-like"/>
    <property type="match status" value="1"/>
</dbReference>
<dbReference type="InterPro" id="IPR011075">
    <property type="entry name" value="TetR_C"/>
</dbReference>
<dbReference type="SUPFAM" id="SSF46689">
    <property type="entry name" value="Homeodomain-like"/>
    <property type="match status" value="1"/>
</dbReference>
<dbReference type="KEGG" id="tbi:Tbis_1252"/>
<evidence type="ECO:0000256" key="2">
    <source>
        <dbReference type="ARBA" id="ARBA00023125"/>
    </source>
</evidence>
<evidence type="ECO:0000313" key="6">
    <source>
        <dbReference type="EMBL" id="ADG87971.1"/>
    </source>
</evidence>
<dbReference type="OrthoDB" id="9796019at2"/>
<protein>
    <submittedName>
        <fullName evidence="6">Transcriptional regulator, TetR family</fullName>
    </submittedName>
</protein>
<reference evidence="6 7" key="1">
    <citation type="submission" date="2010-01" db="EMBL/GenBank/DDBJ databases">
        <title>The complete genome of Thermobispora bispora DSM 43833.</title>
        <authorList>
            <consortium name="US DOE Joint Genome Institute (JGI-PGF)"/>
            <person name="Lucas S."/>
            <person name="Copeland A."/>
            <person name="Lapidus A."/>
            <person name="Glavina del Rio T."/>
            <person name="Dalin E."/>
            <person name="Tice H."/>
            <person name="Bruce D."/>
            <person name="Goodwin L."/>
            <person name="Pitluck S."/>
            <person name="Kyrpides N."/>
            <person name="Mavromatis K."/>
            <person name="Ivanova N."/>
            <person name="Mikhailova N."/>
            <person name="Chertkov O."/>
            <person name="Brettin T."/>
            <person name="Detter J.C."/>
            <person name="Han C."/>
            <person name="Larimer F."/>
            <person name="Land M."/>
            <person name="Hauser L."/>
            <person name="Markowitz V."/>
            <person name="Cheng J.-F."/>
            <person name="Hugenholtz P."/>
            <person name="Woyke T."/>
            <person name="Wu D."/>
            <person name="Jando M."/>
            <person name="Schneider S."/>
            <person name="Klenk H.-P."/>
            <person name="Eisen J.A."/>
        </authorList>
    </citation>
    <scope>NUCLEOTIDE SEQUENCE [LARGE SCALE GENOMIC DNA]</scope>
    <source>
        <strain evidence="7">ATCC 19993 / DSM 43833 / CBS 139.67 / JCM 10125 / KCTC 9307 / NBRC 14880 / R51</strain>
    </source>
</reference>
<dbReference type="Proteomes" id="UP000006640">
    <property type="component" value="Chromosome"/>
</dbReference>
<dbReference type="PROSITE" id="PS50977">
    <property type="entry name" value="HTH_TETR_2"/>
    <property type="match status" value="1"/>
</dbReference>
<accession>D6Y8S4</accession>
<dbReference type="Pfam" id="PF00440">
    <property type="entry name" value="TetR_N"/>
    <property type="match status" value="1"/>
</dbReference>
<evidence type="ECO:0000256" key="4">
    <source>
        <dbReference type="PROSITE-ProRule" id="PRU00335"/>
    </source>
</evidence>
<dbReference type="InterPro" id="IPR009057">
    <property type="entry name" value="Homeodomain-like_sf"/>
</dbReference>
<organism evidence="6 7">
    <name type="scientific">Thermobispora bispora (strain ATCC 19993 / DSM 43833 / CBS 139.67 / JCM 10125 / KCTC 9307 / NBRC 14880 / R51)</name>
    <dbReference type="NCBI Taxonomy" id="469371"/>
    <lineage>
        <taxon>Bacteria</taxon>
        <taxon>Bacillati</taxon>
        <taxon>Actinomycetota</taxon>
        <taxon>Actinomycetes</taxon>
        <taxon>Streptosporangiales</taxon>
        <taxon>Streptosporangiaceae</taxon>
        <taxon>Thermobispora</taxon>
    </lineage>
</organism>
<keyword evidence="1" id="KW-0805">Transcription regulation</keyword>
<dbReference type="STRING" id="469371.Tbis_1252"/>
<dbReference type="Pfam" id="PF16859">
    <property type="entry name" value="TetR_C_11"/>
    <property type="match status" value="1"/>
</dbReference>
<dbReference type="EMBL" id="CP001874">
    <property type="protein sequence ID" value="ADG87971.1"/>
    <property type="molecule type" value="Genomic_DNA"/>
</dbReference>
<dbReference type="PROSITE" id="PS01081">
    <property type="entry name" value="HTH_TETR_1"/>
    <property type="match status" value="1"/>
</dbReference>
<proteinExistence type="predicted"/>
<dbReference type="HOGENOM" id="CLU_069356_25_6_11"/>
<dbReference type="eggNOG" id="COG1309">
    <property type="taxonomic scope" value="Bacteria"/>
</dbReference>
<keyword evidence="7" id="KW-1185">Reference proteome</keyword>
<feature type="domain" description="HTH tetR-type" evidence="5">
    <location>
        <begin position="19"/>
        <end position="80"/>
    </location>
</feature>
<keyword evidence="3" id="KW-0804">Transcription</keyword>
<evidence type="ECO:0000256" key="3">
    <source>
        <dbReference type="ARBA" id="ARBA00023163"/>
    </source>
</evidence>
<dbReference type="InterPro" id="IPR001647">
    <property type="entry name" value="HTH_TetR"/>
</dbReference>
<dbReference type="GO" id="GO:0000976">
    <property type="term" value="F:transcription cis-regulatory region binding"/>
    <property type="evidence" value="ECO:0007669"/>
    <property type="project" value="TreeGrafter"/>
</dbReference>
<evidence type="ECO:0000256" key="1">
    <source>
        <dbReference type="ARBA" id="ARBA00023015"/>
    </source>
</evidence>
<sequence>MKEQRTAGPARPVGRPRSEKADKAILEAALDMLAEGMSVAEVSIEAIAARAGVGKTTVYRRWSNKEDLVADALATLKAPIPPLTGASVREALVTYLRILRDESGDRRARCLMNLAVCDPERHPRLAERFRVTAVEPWRAAIRAVLHRGIESGELRRDLDVEVALALLSGAMISYTKWCDPGSLPPDLPERIVDEALAGFRSR</sequence>
<dbReference type="InterPro" id="IPR050109">
    <property type="entry name" value="HTH-type_TetR-like_transc_reg"/>
</dbReference>
<name>D6Y8S4_THEBD</name>